<accession>A0A0M4F6K0</accession>
<gene>
    <name evidence="1" type="ORF">Dbus_chr3Rg2095</name>
</gene>
<organism evidence="1 2">
    <name type="scientific">Drosophila busckii</name>
    <name type="common">Fruit fly</name>
    <dbReference type="NCBI Taxonomy" id="30019"/>
    <lineage>
        <taxon>Eukaryota</taxon>
        <taxon>Metazoa</taxon>
        <taxon>Ecdysozoa</taxon>
        <taxon>Arthropoda</taxon>
        <taxon>Hexapoda</taxon>
        <taxon>Insecta</taxon>
        <taxon>Pterygota</taxon>
        <taxon>Neoptera</taxon>
        <taxon>Endopterygota</taxon>
        <taxon>Diptera</taxon>
        <taxon>Brachycera</taxon>
        <taxon>Muscomorpha</taxon>
        <taxon>Ephydroidea</taxon>
        <taxon>Drosophilidae</taxon>
        <taxon>Drosophila</taxon>
    </lineage>
</organism>
<sequence>MQHCSRSERILSVSCSSCCSSKMFNWHSNPLNYIWALRSTQQRNIKFTALLLHLGQATGIQNKFDKFMTANALTFYI</sequence>
<protein>
    <submittedName>
        <fullName evidence="1">Maker228</fullName>
    </submittedName>
</protein>
<name>A0A0M4F6K0_DROBS</name>
<proteinExistence type="predicted"/>
<evidence type="ECO:0000313" key="2">
    <source>
        <dbReference type="Proteomes" id="UP000494163"/>
    </source>
</evidence>
<dbReference type="Proteomes" id="UP000494163">
    <property type="component" value="Chromosome 3R"/>
</dbReference>
<dbReference type="EMBL" id="CP012526">
    <property type="protein sequence ID" value="ALC47345.1"/>
    <property type="molecule type" value="Genomic_DNA"/>
</dbReference>
<dbReference type="AlphaFoldDB" id="A0A0M4F6K0"/>
<evidence type="ECO:0000313" key="1">
    <source>
        <dbReference type="EMBL" id="ALC47345.1"/>
    </source>
</evidence>
<keyword evidence="2" id="KW-1185">Reference proteome</keyword>
<reference evidence="1 2" key="1">
    <citation type="submission" date="2015-08" db="EMBL/GenBank/DDBJ databases">
        <title>Ancestral chromatin configuration constrains chromatin evolution on differentiating sex chromosomes in Drosophila.</title>
        <authorList>
            <person name="Zhou Q."/>
            <person name="Bachtrog D."/>
        </authorList>
    </citation>
    <scope>NUCLEOTIDE SEQUENCE [LARGE SCALE GENOMIC DNA]</scope>
    <source>
        <tissue evidence="1">Whole larvae</tissue>
    </source>
</reference>